<keyword evidence="2" id="KW-1185">Reference proteome</keyword>
<accession>A0ABV6PYW9</accession>
<evidence type="ECO:0000313" key="2">
    <source>
        <dbReference type="Proteomes" id="UP001589834"/>
    </source>
</evidence>
<dbReference type="RefSeq" id="WP_377485475.1">
    <property type="nucleotide sequence ID" value="NZ_JBHLTN010000054.1"/>
</dbReference>
<organism evidence="1 2">
    <name type="scientific">Ottowia pentelensis</name>
    <dbReference type="NCBI Taxonomy" id="511108"/>
    <lineage>
        <taxon>Bacteria</taxon>
        <taxon>Pseudomonadati</taxon>
        <taxon>Pseudomonadota</taxon>
        <taxon>Betaproteobacteria</taxon>
        <taxon>Burkholderiales</taxon>
        <taxon>Comamonadaceae</taxon>
        <taxon>Ottowia</taxon>
    </lineage>
</organism>
<reference evidence="1 2" key="1">
    <citation type="submission" date="2024-09" db="EMBL/GenBank/DDBJ databases">
        <authorList>
            <person name="Sun Q."/>
            <person name="Mori K."/>
        </authorList>
    </citation>
    <scope>NUCLEOTIDE SEQUENCE [LARGE SCALE GENOMIC DNA]</scope>
    <source>
        <strain evidence="1 2">NCAIM B.02336</strain>
    </source>
</reference>
<evidence type="ECO:0000313" key="1">
    <source>
        <dbReference type="EMBL" id="MFC0594582.1"/>
    </source>
</evidence>
<evidence type="ECO:0008006" key="3">
    <source>
        <dbReference type="Google" id="ProtNLM"/>
    </source>
</evidence>
<proteinExistence type="predicted"/>
<protein>
    <recommendedName>
        <fullName evidence="3">Transposase</fullName>
    </recommendedName>
</protein>
<dbReference type="Proteomes" id="UP001589834">
    <property type="component" value="Unassembled WGS sequence"/>
</dbReference>
<feature type="non-terminal residue" evidence="1">
    <location>
        <position position="108"/>
    </location>
</feature>
<name>A0ABV6PYW9_9BURK</name>
<gene>
    <name evidence="1" type="ORF">ACFFGG_18715</name>
</gene>
<sequence length="108" mass="12516">MEKKLPERLAEICSHWPQQGPIKLMFQDEARFGRINDVRRCWAPKPVRPLCQAMLTHEYTYAYAAVDVASGQLDSLILPHVNTECMQLFLDEVSERHPHERIVMVLDG</sequence>
<comment type="caution">
    <text evidence="1">The sequence shown here is derived from an EMBL/GenBank/DDBJ whole genome shotgun (WGS) entry which is preliminary data.</text>
</comment>
<dbReference type="EMBL" id="JBHLTN010000054">
    <property type="protein sequence ID" value="MFC0594582.1"/>
    <property type="molecule type" value="Genomic_DNA"/>
</dbReference>